<dbReference type="GO" id="GO:0052572">
    <property type="term" value="P:response to host immune response"/>
    <property type="evidence" value="ECO:0007669"/>
    <property type="project" value="TreeGrafter"/>
</dbReference>
<evidence type="ECO:0000259" key="2">
    <source>
        <dbReference type="Pfam" id="PF00823"/>
    </source>
</evidence>
<dbReference type="InterPro" id="IPR038332">
    <property type="entry name" value="PPE_sf"/>
</dbReference>
<dbReference type="Pfam" id="PF00823">
    <property type="entry name" value="PPE"/>
    <property type="match status" value="1"/>
</dbReference>
<protein>
    <recommendedName>
        <fullName evidence="6">PPE family protein</fullName>
    </recommendedName>
</protein>
<sequence length="317" mass="33753">MDFATLPPETNSARMYTGTGARSLMDAAIAWEGLAGRLRRAAAQYRAVMVPTQAAAAYVRWLQVLAEHAEQTADRARAAASAYELALAATVHPSAVAANRSLRTWLAETNHLAQASPAIADAEADYDQMWAQDAATMYAYAAFSAEVVTDTPFPPPPGSGITPDDTPGSWELTSAPEVVATGGQVLSAICHTLRALSASPPRAFETFLAPVTVPLSKLASVCGHSDFAINRLSHLNKQATLDNAAALLTRLPQRVRAANAATGLGRATSVGMLSVPRAWLARTPEVGTAPWPSAVNTEMRYRFANSRRTSSRRRQSP</sequence>
<comment type="caution">
    <text evidence="4">The sequence shown here is derived from an EMBL/GenBank/DDBJ whole genome shotgun (WGS) entry which is preliminary data.</text>
</comment>
<proteinExistence type="inferred from homology"/>
<dbReference type="Gene3D" id="1.20.1260.20">
    <property type="entry name" value="PPE superfamily"/>
    <property type="match status" value="1"/>
</dbReference>
<keyword evidence="5" id="KW-1185">Reference proteome</keyword>
<evidence type="ECO:0000259" key="3">
    <source>
        <dbReference type="Pfam" id="PF12484"/>
    </source>
</evidence>
<dbReference type="RefSeq" id="WP_084952782.1">
    <property type="nucleotide sequence ID" value="NZ_MZZM01000027.1"/>
</dbReference>
<dbReference type="InterPro" id="IPR000030">
    <property type="entry name" value="PPE_dom"/>
</dbReference>
<accession>A0A1X0XVK2</accession>
<evidence type="ECO:0000313" key="5">
    <source>
        <dbReference type="Proteomes" id="UP000193040"/>
    </source>
</evidence>
<dbReference type="PANTHER" id="PTHR46766:SF1">
    <property type="entry name" value="GLUTAMINE-RICH PROTEIN 2"/>
    <property type="match status" value="1"/>
</dbReference>
<comment type="similarity">
    <text evidence="1">Belongs to the mycobacterial PPE family.</text>
</comment>
<evidence type="ECO:0000313" key="4">
    <source>
        <dbReference type="EMBL" id="ORJ56908.1"/>
    </source>
</evidence>
<dbReference type="PANTHER" id="PTHR46766">
    <property type="entry name" value="GLUTAMINE-RICH PROTEIN 2"/>
    <property type="match status" value="1"/>
</dbReference>
<dbReference type="EMBL" id="MZZM01000027">
    <property type="protein sequence ID" value="ORJ56908.1"/>
    <property type="molecule type" value="Genomic_DNA"/>
</dbReference>
<feature type="domain" description="PPE family C-terminal" evidence="3">
    <location>
        <begin position="263"/>
        <end position="297"/>
    </location>
</feature>
<dbReference type="Proteomes" id="UP000193040">
    <property type="component" value="Unassembled WGS sequence"/>
</dbReference>
<gene>
    <name evidence="4" type="ORF">B5M45_22890</name>
</gene>
<name>A0A1X0XVK2_MYCSI</name>
<reference evidence="4 5" key="1">
    <citation type="submission" date="2017-03" db="EMBL/GenBank/DDBJ databases">
        <title>Genomic insights into Mycobacterium simiae human colonization.</title>
        <authorList>
            <person name="Steffani J.L."/>
            <person name="Brunck M.E."/>
            <person name="Cruz E."/>
            <person name="Montiel R."/>
            <person name="Barona F."/>
        </authorList>
    </citation>
    <scope>NUCLEOTIDE SEQUENCE [LARGE SCALE GENOMIC DNA]</scope>
    <source>
        <strain evidence="4 5">MsiGto</strain>
    </source>
</reference>
<feature type="domain" description="PPE" evidence="2">
    <location>
        <begin position="2"/>
        <end position="151"/>
    </location>
</feature>
<organism evidence="4 5">
    <name type="scientific">Mycobacterium simiae</name>
    <name type="common">Mycobacterium habana</name>
    <dbReference type="NCBI Taxonomy" id="1784"/>
    <lineage>
        <taxon>Bacteria</taxon>
        <taxon>Bacillati</taxon>
        <taxon>Actinomycetota</taxon>
        <taxon>Actinomycetes</taxon>
        <taxon>Mycobacteriales</taxon>
        <taxon>Mycobacteriaceae</taxon>
        <taxon>Mycobacterium</taxon>
        <taxon>Mycobacterium simiae complex</taxon>
    </lineage>
</organism>
<dbReference type="Pfam" id="PF12484">
    <property type="entry name" value="PPE-SVP"/>
    <property type="match status" value="1"/>
</dbReference>
<dbReference type="AlphaFoldDB" id="A0A1X0XVK2"/>
<dbReference type="InterPro" id="IPR022171">
    <property type="entry name" value="PPE_C"/>
</dbReference>
<evidence type="ECO:0008006" key="6">
    <source>
        <dbReference type="Google" id="ProtNLM"/>
    </source>
</evidence>
<dbReference type="SUPFAM" id="SSF140459">
    <property type="entry name" value="PE/PPE dimer-like"/>
    <property type="match status" value="1"/>
</dbReference>
<evidence type="ECO:0000256" key="1">
    <source>
        <dbReference type="ARBA" id="ARBA00010652"/>
    </source>
</evidence>